<proteinExistence type="predicted"/>
<dbReference type="Pfam" id="PF01531">
    <property type="entry name" value="Glyco_transf_11"/>
    <property type="match status" value="1"/>
</dbReference>
<gene>
    <name evidence="3" type="ORF">KL86DYS1_31717</name>
</gene>
<organism evidence="3">
    <name type="scientific">uncultured Dysgonomonas sp</name>
    <dbReference type="NCBI Taxonomy" id="206096"/>
    <lineage>
        <taxon>Bacteria</taxon>
        <taxon>Pseudomonadati</taxon>
        <taxon>Bacteroidota</taxon>
        <taxon>Bacteroidia</taxon>
        <taxon>Bacteroidales</taxon>
        <taxon>Dysgonomonadaceae</taxon>
        <taxon>Dysgonomonas</taxon>
        <taxon>environmental samples</taxon>
    </lineage>
</organism>
<dbReference type="GO" id="GO:0005975">
    <property type="term" value="P:carbohydrate metabolic process"/>
    <property type="evidence" value="ECO:0007669"/>
    <property type="project" value="InterPro"/>
</dbReference>
<keyword evidence="1" id="KW-0328">Glycosyltransferase</keyword>
<accession>A0A212K7B1</accession>
<dbReference type="InterPro" id="IPR002516">
    <property type="entry name" value="Glyco_trans_11"/>
</dbReference>
<sequence length="282" mass="32413">MKTLKNINLYDYPRLSDKDFGWIRLSGPGLANCMFVAARAYINSQIYGTTFIAPTWCKISIGPWLRDEKDKRIYNRLFESIGISGTKKLVLIIKSRLFKTSNIRIVSGLADYFVDLNRHYPLVKDYFDKIVREETISNVSEAQLSNTIAVHVRLGDYSPEYRIDIDWYKGIIENILIENKKQRFLVFSDGTDNELAPLLKISNVKRVFFGNAFADIYAISKCKFTIASDSTFSAWGAFLGQKPIIFSRRHFPPVYRGDIPESVLGQSTEIPNKFKNLLNYET</sequence>
<dbReference type="GO" id="GO:0008107">
    <property type="term" value="F:galactoside 2-alpha-L-fucosyltransferase activity"/>
    <property type="evidence" value="ECO:0007669"/>
    <property type="project" value="InterPro"/>
</dbReference>
<dbReference type="EMBL" id="FLUM01000003">
    <property type="protein sequence ID" value="SBW07629.1"/>
    <property type="molecule type" value="Genomic_DNA"/>
</dbReference>
<dbReference type="GO" id="GO:0016020">
    <property type="term" value="C:membrane"/>
    <property type="evidence" value="ECO:0007669"/>
    <property type="project" value="InterPro"/>
</dbReference>
<dbReference type="AlphaFoldDB" id="A0A212K7B1"/>
<name>A0A212K7B1_9BACT</name>
<evidence type="ECO:0000256" key="2">
    <source>
        <dbReference type="ARBA" id="ARBA00022679"/>
    </source>
</evidence>
<evidence type="ECO:0008006" key="4">
    <source>
        <dbReference type="Google" id="ProtNLM"/>
    </source>
</evidence>
<evidence type="ECO:0000313" key="3">
    <source>
        <dbReference type="EMBL" id="SBW07629.1"/>
    </source>
</evidence>
<protein>
    <recommendedName>
        <fullName evidence="4">Glycosyl transferase family 11</fullName>
    </recommendedName>
</protein>
<keyword evidence="2" id="KW-0808">Transferase</keyword>
<evidence type="ECO:0000256" key="1">
    <source>
        <dbReference type="ARBA" id="ARBA00022676"/>
    </source>
</evidence>
<dbReference type="RefSeq" id="WP_296944829.1">
    <property type="nucleotide sequence ID" value="NZ_LT599032.1"/>
</dbReference>
<reference evidence="3" key="1">
    <citation type="submission" date="2016-04" db="EMBL/GenBank/DDBJ databases">
        <authorList>
            <person name="Evans L.H."/>
            <person name="Alamgir A."/>
            <person name="Owens N."/>
            <person name="Weber N.D."/>
            <person name="Virtaneva K."/>
            <person name="Barbian K."/>
            <person name="Babar A."/>
            <person name="Rosenke K."/>
        </authorList>
    </citation>
    <scope>NUCLEOTIDE SEQUENCE</scope>
    <source>
        <strain evidence="3">86-1</strain>
    </source>
</reference>